<evidence type="ECO:0000256" key="1">
    <source>
        <dbReference type="SAM" id="MobiDB-lite"/>
    </source>
</evidence>
<evidence type="ECO:0000313" key="3">
    <source>
        <dbReference type="Proteomes" id="UP001626550"/>
    </source>
</evidence>
<accession>A0ABD2PWA5</accession>
<dbReference type="Proteomes" id="UP001626550">
    <property type="component" value="Unassembled WGS sequence"/>
</dbReference>
<name>A0ABD2PWA5_9PLAT</name>
<dbReference type="AlphaFoldDB" id="A0ABD2PWA5"/>
<keyword evidence="3" id="KW-1185">Reference proteome</keyword>
<proteinExistence type="predicted"/>
<evidence type="ECO:0000313" key="2">
    <source>
        <dbReference type="EMBL" id="KAL3311052.1"/>
    </source>
</evidence>
<feature type="region of interest" description="Disordered" evidence="1">
    <location>
        <begin position="62"/>
        <end position="101"/>
    </location>
</feature>
<feature type="region of interest" description="Disordered" evidence="1">
    <location>
        <begin position="108"/>
        <end position="127"/>
    </location>
</feature>
<protein>
    <submittedName>
        <fullName evidence="2">Uncharacterized protein</fullName>
    </submittedName>
</protein>
<comment type="caution">
    <text evidence="2">The sequence shown here is derived from an EMBL/GenBank/DDBJ whole genome shotgun (WGS) entry which is preliminary data.</text>
</comment>
<sequence length="127" mass="13979">MSLKAAPSLGMDELFLRWLTDPSIQKMLAKAQDKIANTNFGAEEILACLTTSFPATRTPVYGNHNSNIHPQPFNEDSYDPPALNGYIAPHSPRPSTPPHFPYLARVQVPGQKSTSSKLKQSRVSALF</sequence>
<feature type="compositionally biased region" description="Pro residues" evidence="1">
    <location>
        <begin position="91"/>
        <end position="100"/>
    </location>
</feature>
<organism evidence="2 3">
    <name type="scientific">Cichlidogyrus casuarinus</name>
    <dbReference type="NCBI Taxonomy" id="1844966"/>
    <lineage>
        <taxon>Eukaryota</taxon>
        <taxon>Metazoa</taxon>
        <taxon>Spiralia</taxon>
        <taxon>Lophotrochozoa</taxon>
        <taxon>Platyhelminthes</taxon>
        <taxon>Monogenea</taxon>
        <taxon>Monopisthocotylea</taxon>
        <taxon>Dactylogyridea</taxon>
        <taxon>Ancyrocephalidae</taxon>
        <taxon>Cichlidogyrus</taxon>
    </lineage>
</organism>
<dbReference type="EMBL" id="JBJKFK010002475">
    <property type="protein sequence ID" value="KAL3311052.1"/>
    <property type="molecule type" value="Genomic_DNA"/>
</dbReference>
<reference evidence="2 3" key="1">
    <citation type="submission" date="2024-11" db="EMBL/GenBank/DDBJ databases">
        <title>Adaptive evolution of stress response genes in parasites aligns with host niche diversity.</title>
        <authorList>
            <person name="Hahn C."/>
            <person name="Resl P."/>
        </authorList>
    </citation>
    <scope>NUCLEOTIDE SEQUENCE [LARGE SCALE GENOMIC DNA]</scope>
    <source>
        <strain evidence="2">EGGRZ-B1_66</strain>
        <tissue evidence="2">Body</tissue>
    </source>
</reference>
<feature type="compositionally biased region" description="Polar residues" evidence="1">
    <location>
        <begin position="110"/>
        <end position="127"/>
    </location>
</feature>
<gene>
    <name evidence="2" type="ORF">Ciccas_010372</name>
</gene>